<name>A0A1V1PC01_9BACT</name>
<evidence type="ECO:0000313" key="3">
    <source>
        <dbReference type="Proteomes" id="UP000189670"/>
    </source>
</evidence>
<dbReference type="Proteomes" id="UP000189670">
    <property type="component" value="Unassembled WGS sequence"/>
</dbReference>
<protein>
    <submittedName>
        <fullName evidence="2">Uncharacterized protein</fullName>
    </submittedName>
</protein>
<evidence type="ECO:0000313" key="2">
    <source>
        <dbReference type="EMBL" id="ETR72432.1"/>
    </source>
</evidence>
<feature type="region of interest" description="Disordered" evidence="1">
    <location>
        <begin position="49"/>
        <end position="76"/>
    </location>
</feature>
<dbReference type="EMBL" id="ATBP01000148">
    <property type="protein sequence ID" value="ETR72432.1"/>
    <property type="molecule type" value="Genomic_DNA"/>
</dbReference>
<accession>A0A1V1PC01</accession>
<comment type="caution">
    <text evidence="2">The sequence shown here is derived from an EMBL/GenBank/DDBJ whole genome shotgun (WGS) entry which is preliminary data.</text>
</comment>
<evidence type="ECO:0000256" key="1">
    <source>
        <dbReference type="SAM" id="MobiDB-lite"/>
    </source>
</evidence>
<dbReference type="AlphaFoldDB" id="A0A1V1PC01"/>
<feature type="compositionally biased region" description="Basic and acidic residues" evidence="1">
    <location>
        <begin position="62"/>
        <end position="71"/>
    </location>
</feature>
<gene>
    <name evidence="2" type="ORF">OMM_07510</name>
</gene>
<sequence length="83" mass="9685">MEKSLKAFHNGASIPELAQKTMDQMARDQDDMMATLKLRKYSPKLNPIKSKDYWLKQPGSPKPERPPEKPKTIAYDQLIKQWQ</sequence>
<proteinExistence type="predicted"/>
<organism evidence="2 3">
    <name type="scientific">Candidatus Magnetoglobus multicellularis str. Araruama</name>
    <dbReference type="NCBI Taxonomy" id="890399"/>
    <lineage>
        <taxon>Bacteria</taxon>
        <taxon>Pseudomonadati</taxon>
        <taxon>Thermodesulfobacteriota</taxon>
        <taxon>Desulfobacteria</taxon>
        <taxon>Desulfobacterales</taxon>
        <taxon>Desulfobacteraceae</taxon>
        <taxon>Candidatus Magnetoglobus</taxon>
    </lineage>
</organism>
<reference evidence="3" key="1">
    <citation type="submission" date="2012-11" db="EMBL/GenBank/DDBJ databases">
        <authorList>
            <person name="Lucero-Rivera Y.E."/>
            <person name="Tovar-Ramirez D."/>
        </authorList>
    </citation>
    <scope>NUCLEOTIDE SEQUENCE [LARGE SCALE GENOMIC DNA]</scope>
    <source>
        <strain evidence="3">Araruama</strain>
    </source>
</reference>